<dbReference type="InterPro" id="IPR003961">
    <property type="entry name" value="FN3_dom"/>
</dbReference>
<comment type="caution">
    <text evidence="4">The sequence shown here is derived from an EMBL/GenBank/DDBJ whole genome shotgun (WGS) entry which is preliminary data.</text>
</comment>
<keyword evidence="5" id="KW-1185">Reference proteome</keyword>
<dbReference type="SUPFAM" id="SSF49265">
    <property type="entry name" value="Fibronectin type III"/>
    <property type="match status" value="1"/>
</dbReference>
<organism evidence="4 5">
    <name type="scientific">Blautia difficilis</name>
    <dbReference type="NCBI Taxonomy" id="2763027"/>
    <lineage>
        <taxon>Bacteria</taxon>
        <taxon>Bacillati</taxon>
        <taxon>Bacillota</taxon>
        <taxon>Clostridia</taxon>
        <taxon>Lachnospirales</taxon>
        <taxon>Lachnospiraceae</taxon>
        <taxon>Blautia</taxon>
    </lineage>
</organism>
<dbReference type="SUPFAM" id="SSF52058">
    <property type="entry name" value="L domain-like"/>
    <property type="match status" value="1"/>
</dbReference>
<dbReference type="InterPro" id="IPR026906">
    <property type="entry name" value="LRR_5"/>
</dbReference>
<protein>
    <submittedName>
        <fullName evidence="4">Leucine-rich repeat protein</fullName>
    </submittedName>
</protein>
<dbReference type="Pfam" id="PF00041">
    <property type="entry name" value="fn3"/>
    <property type="match status" value="1"/>
</dbReference>
<evidence type="ECO:0000259" key="3">
    <source>
        <dbReference type="PROSITE" id="PS50853"/>
    </source>
</evidence>
<gene>
    <name evidence="4" type="ORF">H8Z82_16690</name>
</gene>
<feature type="domain" description="Fibronectin type-III" evidence="3">
    <location>
        <begin position="711"/>
        <end position="808"/>
    </location>
</feature>
<proteinExistence type="predicted"/>
<dbReference type="InterPro" id="IPR032675">
    <property type="entry name" value="LRR_dom_sf"/>
</dbReference>
<dbReference type="Proteomes" id="UP000649826">
    <property type="component" value="Unassembled WGS sequence"/>
</dbReference>
<dbReference type="InterPro" id="IPR013783">
    <property type="entry name" value="Ig-like_fold"/>
</dbReference>
<evidence type="ECO:0000256" key="2">
    <source>
        <dbReference type="SAM" id="SignalP"/>
    </source>
</evidence>
<feature type="domain" description="Fibronectin type-III" evidence="3">
    <location>
        <begin position="615"/>
        <end position="710"/>
    </location>
</feature>
<dbReference type="PROSITE" id="PS50853">
    <property type="entry name" value="FN3"/>
    <property type="match status" value="2"/>
</dbReference>
<evidence type="ECO:0000256" key="1">
    <source>
        <dbReference type="ARBA" id="ARBA00022737"/>
    </source>
</evidence>
<dbReference type="PANTHER" id="PTHR46708">
    <property type="entry name" value="TENASCIN"/>
    <property type="match status" value="1"/>
</dbReference>
<reference evidence="4 5" key="1">
    <citation type="submission" date="2020-08" db="EMBL/GenBank/DDBJ databases">
        <title>Genome public.</title>
        <authorList>
            <person name="Liu C."/>
            <person name="Sun Q."/>
        </authorList>
    </citation>
    <scope>NUCLEOTIDE SEQUENCE [LARGE SCALE GENOMIC DNA]</scope>
    <source>
        <strain evidence="4 5">M29</strain>
    </source>
</reference>
<dbReference type="Gene3D" id="3.80.10.10">
    <property type="entry name" value="Ribonuclease Inhibitor"/>
    <property type="match status" value="1"/>
</dbReference>
<name>A0ABR7IMI9_9FIRM</name>
<evidence type="ECO:0000313" key="5">
    <source>
        <dbReference type="Proteomes" id="UP000649826"/>
    </source>
</evidence>
<accession>A0ABR7IMI9</accession>
<feature type="signal peptide" evidence="2">
    <location>
        <begin position="1"/>
        <end position="25"/>
    </location>
</feature>
<dbReference type="InterPro" id="IPR057841">
    <property type="entry name" value="FN3_SORL1"/>
</dbReference>
<dbReference type="InterPro" id="IPR036116">
    <property type="entry name" value="FN3_sf"/>
</dbReference>
<dbReference type="PANTHER" id="PTHR46708:SF2">
    <property type="entry name" value="FIBRONECTIN TYPE-III DOMAIN-CONTAINING PROTEIN"/>
    <property type="match status" value="1"/>
</dbReference>
<dbReference type="SMART" id="SM00060">
    <property type="entry name" value="FN3"/>
    <property type="match status" value="3"/>
</dbReference>
<dbReference type="Pfam" id="PF13306">
    <property type="entry name" value="LRR_5"/>
    <property type="match status" value="2"/>
</dbReference>
<sequence>MKKLKEIMVAAVVAVAMVISVPVYASENDKFSDGGIAEQMEVFPAGELTGDAFDDGTEIVSEMPDVFSEPAAFAETELSSDQFVYEGVIYCKDTGRDTCKIVGYTDDVPENLILKENVSDGVNELFVYSIADKAFENCTKLKKVSVESAFFEVGKNIFDGCDGLTVECYEGTYIYKALQAKNNITLIGKERPQKVEIDNVSYWDASSSHYVAWALEGNVSIEKGIYGSPVIGLDGIDEKVETIEFPDTLKYIGDSENCIFRSSMIREIIIPDYITDIGGKYIADDCEYLEYVHTGNGYLRIGCSEFSNCPNLKTVEIGTSVESIGDGAFKNCYSLKELYIPSNVQEISATAFWGIEDSITIIGESGSYAEAYANSMGIKFQSNGKSVKMPSIVFLNEPSVSGNTICASVAGENSEVVEYKYGLYYAVEYEADEPDMWLKKDLVLTEETITRRLEDKSKTVTFPYVQGDREYYVRVCGKKKNGKYTLWSPPKKVTVKVNTPKPPEVEGITVNGSTVTVTLKNRDEYVDAYNYVLGINPKKSLAYSEVYGLSPKVYQTVPSEKKYVLKDQNTTKVSFKNVKKGTYYLSVRGYAKDGKTKAYSLPSKIQKVNVFYPAAVTGVKVTGRADHSLTCSWTPFKLSPDGYIVYVQDSNTGKNVKRISVKNTSASVNIKGLEAGQSYKIVVRAYNKVNGKNYYSSYDKSQIIAFTAPKTPSLKAQAVSGHKVKLTWKPIPAAYQNGKCEYVIYYRNAKDKSYQRLTNLSDTKGSYTTKALKKNNTYYFRMRSSICGENGNHSTTGTYSNTVKVTVK</sequence>
<feature type="chain" id="PRO_5046697125" evidence="2">
    <location>
        <begin position="26"/>
        <end position="808"/>
    </location>
</feature>
<dbReference type="InterPro" id="IPR050991">
    <property type="entry name" value="ECM_Regulatory_Proteins"/>
</dbReference>
<dbReference type="CDD" id="cd00063">
    <property type="entry name" value="FN3"/>
    <property type="match status" value="2"/>
</dbReference>
<dbReference type="Gene3D" id="2.60.40.10">
    <property type="entry name" value="Immunoglobulins"/>
    <property type="match status" value="2"/>
</dbReference>
<keyword evidence="2" id="KW-0732">Signal</keyword>
<dbReference type="Pfam" id="PF25814">
    <property type="entry name" value="fn3_SORL1"/>
    <property type="match status" value="1"/>
</dbReference>
<keyword evidence="1" id="KW-0677">Repeat</keyword>
<evidence type="ECO:0000313" key="4">
    <source>
        <dbReference type="EMBL" id="MBC5781245.1"/>
    </source>
</evidence>
<dbReference type="EMBL" id="JACOQG010000069">
    <property type="protein sequence ID" value="MBC5781245.1"/>
    <property type="molecule type" value="Genomic_DNA"/>
</dbReference>